<evidence type="ECO:0000256" key="1">
    <source>
        <dbReference type="SAM" id="Coils"/>
    </source>
</evidence>
<protein>
    <submittedName>
        <fullName evidence="2">Uncharacterized protein</fullName>
    </submittedName>
</protein>
<name>A0AAD5X144_9FUNG</name>
<sequence length="65" mass="8120">MSRSGHTRNDSESSVAFWDQIDEEAKRERMLQKERERELREREIRERERERAIERAYGDRFDDYI</sequence>
<dbReference type="Proteomes" id="UP001212841">
    <property type="component" value="Unassembled WGS sequence"/>
</dbReference>
<reference evidence="2" key="1">
    <citation type="submission" date="2020-05" db="EMBL/GenBank/DDBJ databases">
        <title>Phylogenomic resolution of chytrid fungi.</title>
        <authorList>
            <person name="Stajich J.E."/>
            <person name="Amses K."/>
            <person name="Simmons R."/>
            <person name="Seto K."/>
            <person name="Myers J."/>
            <person name="Bonds A."/>
            <person name="Quandt C.A."/>
            <person name="Barry K."/>
            <person name="Liu P."/>
            <person name="Grigoriev I."/>
            <person name="Longcore J.E."/>
            <person name="James T.Y."/>
        </authorList>
    </citation>
    <scope>NUCLEOTIDE SEQUENCE</scope>
    <source>
        <strain evidence="2">JEL0318</strain>
    </source>
</reference>
<accession>A0AAD5X144</accession>
<evidence type="ECO:0000313" key="2">
    <source>
        <dbReference type="EMBL" id="KAJ3050687.1"/>
    </source>
</evidence>
<proteinExistence type="predicted"/>
<evidence type="ECO:0000313" key="3">
    <source>
        <dbReference type="Proteomes" id="UP001212841"/>
    </source>
</evidence>
<keyword evidence="1" id="KW-0175">Coiled coil</keyword>
<feature type="coiled-coil region" evidence="1">
    <location>
        <begin position="21"/>
        <end position="50"/>
    </location>
</feature>
<keyword evidence="3" id="KW-1185">Reference proteome</keyword>
<comment type="caution">
    <text evidence="2">The sequence shown here is derived from an EMBL/GenBank/DDBJ whole genome shotgun (WGS) entry which is preliminary data.</text>
</comment>
<organism evidence="2 3">
    <name type="scientific">Rhizophlyctis rosea</name>
    <dbReference type="NCBI Taxonomy" id="64517"/>
    <lineage>
        <taxon>Eukaryota</taxon>
        <taxon>Fungi</taxon>
        <taxon>Fungi incertae sedis</taxon>
        <taxon>Chytridiomycota</taxon>
        <taxon>Chytridiomycota incertae sedis</taxon>
        <taxon>Chytridiomycetes</taxon>
        <taxon>Rhizophlyctidales</taxon>
        <taxon>Rhizophlyctidaceae</taxon>
        <taxon>Rhizophlyctis</taxon>
    </lineage>
</organism>
<gene>
    <name evidence="2" type="ORF">HK097_008313</name>
</gene>
<dbReference type="EMBL" id="JADGJD010000483">
    <property type="protein sequence ID" value="KAJ3050687.1"/>
    <property type="molecule type" value="Genomic_DNA"/>
</dbReference>
<dbReference type="AlphaFoldDB" id="A0AAD5X144"/>